<keyword evidence="2" id="KW-1185">Reference proteome</keyword>
<dbReference type="Proteomes" id="UP000233343">
    <property type="component" value="Unassembled WGS sequence"/>
</dbReference>
<evidence type="ECO:0008006" key="3">
    <source>
        <dbReference type="Google" id="ProtNLM"/>
    </source>
</evidence>
<proteinExistence type="predicted"/>
<gene>
    <name evidence="1" type="ORF">CWS20_22780</name>
</gene>
<name>A0A2N0ZAZ4_9BACI</name>
<evidence type="ECO:0000313" key="2">
    <source>
        <dbReference type="Proteomes" id="UP000233343"/>
    </source>
</evidence>
<dbReference type="SUPFAM" id="SSF47413">
    <property type="entry name" value="lambda repressor-like DNA-binding domains"/>
    <property type="match status" value="1"/>
</dbReference>
<evidence type="ECO:0000313" key="1">
    <source>
        <dbReference type="EMBL" id="PKG26676.1"/>
    </source>
</evidence>
<dbReference type="EMBL" id="PISD01000061">
    <property type="protein sequence ID" value="PKG26676.1"/>
    <property type="molecule type" value="Genomic_DNA"/>
</dbReference>
<accession>A0A2N0ZAZ4</accession>
<dbReference type="Gene3D" id="1.10.260.40">
    <property type="entry name" value="lambda repressor-like DNA-binding domains"/>
    <property type="match status" value="1"/>
</dbReference>
<protein>
    <recommendedName>
        <fullName evidence="3">XRE family transcriptional regulator</fullName>
    </recommendedName>
</protein>
<dbReference type="AlphaFoldDB" id="A0A2N0ZAZ4"/>
<dbReference type="RefSeq" id="WP_066194520.1">
    <property type="nucleotide sequence ID" value="NZ_JARSFA010000044.1"/>
</dbReference>
<sequence>MKLPKNLPINTKYLNEYMQNHNLNNRELANKIGMHESSISRILKSEKGVGIKFIVGTIKNLHDLEIERLLNIEKE</sequence>
<comment type="caution">
    <text evidence="1">The sequence shown here is derived from an EMBL/GenBank/DDBJ whole genome shotgun (WGS) entry which is preliminary data.</text>
</comment>
<dbReference type="GO" id="GO:0003677">
    <property type="term" value="F:DNA binding"/>
    <property type="evidence" value="ECO:0007669"/>
    <property type="project" value="InterPro"/>
</dbReference>
<organism evidence="1 2">
    <name type="scientific">Cytobacillus horneckiae</name>
    <dbReference type="NCBI Taxonomy" id="549687"/>
    <lineage>
        <taxon>Bacteria</taxon>
        <taxon>Bacillati</taxon>
        <taxon>Bacillota</taxon>
        <taxon>Bacilli</taxon>
        <taxon>Bacillales</taxon>
        <taxon>Bacillaceae</taxon>
        <taxon>Cytobacillus</taxon>
    </lineage>
</organism>
<reference evidence="1 2" key="1">
    <citation type="journal article" date="2010" name="Int. J. Syst. Evol. Microbiol.">
        <title>Bacillus horneckiae sp. nov., isolated from a spacecraft-assembly clean room.</title>
        <authorList>
            <person name="Vaishampayan P."/>
            <person name="Probst A."/>
            <person name="Krishnamurthi S."/>
            <person name="Ghosh S."/>
            <person name="Osman S."/>
            <person name="McDowall A."/>
            <person name="Ruckmani A."/>
            <person name="Mayilraj S."/>
            <person name="Venkateswaran K."/>
        </authorList>
    </citation>
    <scope>NUCLEOTIDE SEQUENCE [LARGE SCALE GENOMIC DNA]</scope>
    <source>
        <strain evidence="2">1PO1SC</strain>
    </source>
</reference>
<dbReference type="InterPro" id="IPR010982">
    <property type="entry name" value="Lambda_DNA-bd_dom_sf"/>
</dbReference>